<feature type="region of interest" description="Disordered" evidence="10">
    <location>
        <begin position="346"/>
        <end position="377"/>
    </location>
</feature>
<dbReference type="PROSITE" id="PS50082">
    <property type="entry name" value="WD_REPEATS_2"/>
    <property type="match status" value="1"/>
</dbReference>
<dbReference type="FunFam" id="1.10.510.10:FF:000497">
    <property type="entry name" value="Phosphoinositide 3-kinase regulatory subunit"/>
    <property type="match status" value="1"/>
</dbReference>
<name>A0A286UGL6_9AGAM</name>
<keyword evidence="4" id="KW-0808">Transferase</keyword>
<dbReference type="OrthoDB" id="242910at2759"/>
<evidence type="ECO:0000256" key="4">
    <source>
        <dbReference type="ARBA" id="ARBA00022679"/>
    </source>
</evidence>
<feature type="region of interest" description="Disordered" evidence="10">
    <location>
        <begin position="1492"/>
        <end position="1546"/>
    </location>
</feature>
<keyword evidence="3 9" id="KW-0853">WD repeat</keyword>
<dbReference type="PANTHER" id="PTHR17583">
    <property type="entry name" value="PHOSPHOINOSITIDE 3-KINASE REGULATORY SUBUNIT 4"/>
    <property type="match status" value="1"/>
</dbReference>
<dbReference type="EMBL" id="NBII01000005">
    <property type="protein sequence ID" value="PAV18727.1"/>
    <property type="molecule type" value="Genomic_DNA"/>
</dbReference>
<feature type="region of interest" description="Disordered" evidence="10">
    <location>
        <begin position="1603"/>
        <end position="1675"/>
    </location>
</feature>
<dbReference type="Pfam" id="PF22956">
    <property type="entry name" value="VPS15-like_hel"/>
    <property type="match status" value="1"/>
</dbReference>
<dbReference type="GO" id="GO:0016236">
    <property type="term" value="P:macroautophagy"/>
    <property type="evidence" value="ECO:0007669"/>
    <property type="project" value="InterPro"/>
</dbReference>
<dbReference type="GO" id="GO:0071561">
    <property type="term" value="C:nucleus-vacuole junction"/>
    <property type="evidence" value="ECO:0007669"/>
    <property type="project" value="TreeGrafter"/>
</dbReference>
<dbReference type="GO" id="GO:0006623">
    <property type="term" value="P:protein targeting to vacuole"/>
    <property type="evidence" value="ECO:0007669"/>
    <property type="project" value="TreeGrafter"/>
</dbReference>
<feature type="domain" description="Protein kinase" evidence="11">
    <location>
        <begin position="28"/>
        <end position="329"/>
    </location>
</feature>
<sequence>MGNTHSSTTVTRIAGALDTYVSELGSDIVYDRSLGSSRFLKAVRCRHRNGFLVVKIFIKPNSNQLDEKYSRRLKKEKKALQDVQNVYTFQQFNESEKAGYIIRQWVASSLYDRISTRPFLSLIEKKWIAFQILTGLRDARKKKVSHGDLKSENILVTSWNWVYITDFSSSFKPTYLPLDNPSDFAYFYDTSGRRSCYVAPERFFTAEKGPEGIKRSQVHEEIAASKTEGSKKDGKVTEAMDVFSAGCVLAELFLEGTALFTLSQLFKYREGELDVDLHLSSIEGEQIRSLIKRMIAIDPANRPTFDSVLHTSRGSIFPESFYTTFHDFISSVNDISMSTPFSNTANTSSAGSISGQPRAPTIGTDAPVGEGAQSDPCTLPTDSDCRIMRIWTEFDVVEPCFSSDEELEATTVKVDYATHYSSYRPLQSVIPVVIRLSNMHSRTITSTNSPTNDGPALLILSLICANIRNCSLPSSKLRALDMLLALSTYLTDEAKLDRLLPYVIELFHDEASIVRAAALRTTLQILAIVRAITPFNADIFPQYILPYLRYTVTDPELSVRSVAAQSIVPFANLATKYLEMGQALRTHGSLKITGGTRQYDDSQTEISYDVRLEELQTLIEDQLSILLVDQSSVVKRSVLLDIAPLCIFFGRQKTNDILLSHMITYLNDRDWLLRYAFFDSITDVAACVGGRNLEEYIFPLMTQALSDAEETNAAKVLATLTSLSELGLFQKMRLWELMSSSLPLLYHPNTWIRQGAALFIASAAKALPITDVWCILYPSLKHFLRSELRTVEVQAILKAMKAPLPRHIYDFALDWAMKMGNSQFWKSQRKSTKQESPKEAAVAAARKGGRSIRITLKSEEDELQLGKLAQLGMSQTEEAKLIALKDYIAKHADAVTSLRSRQKADSDSDMLQVIGHVELQKLGVVPQTVFLASRSNNYESTSRRVSERIEFARSTSFDPTAGAAPFEDLRRRLATINGSNTSLNPVGRERGSPLPQRLPTNVQDLPPSVPMRPGSPTESIVSTANSISMKPRFGMGAYDVVKAAPAIGSNKTVAVGLLEAPGRGAHDVESERSGVTSPVSFVQTARGIRSPISSIQEENQDSALNALLEHVYRNMNREALVDFGPLVHEGPVRRRNTTRQNFTLRDSKRRNIEASLIAHLNSHTDAVNGIAISPDHLFFVSCSDDKTVRVWDSARLERNVTSKPRHTYGQHHSKVKCICILEGHHAFASAAEDGSLHVVRIDVNQSGSLPKYNRLHVVREYRVERPGEYIQCLTHYNSDSSSNLIYATNHSSIVVLDLSTMRISLTMENSRHFGPIVSICLDRKRTWLVAATLSGALSLWDLRFGLLLRTWNVGGSSTNRNVRIRQCVLHPSKGRGRWIIVAVEGTELQESSKPGTELLEVWDVEQAILVETFIYKDANQAEVVPQSDNDNNDNNSSTDELTSESKDVLPSPSPVPAPSPSPSPSPSPGQIDIIQSDSSPAAAIAALVRARQANASPSPSPLSSSSSSSSPFSDPSNASSTFTSDGSSRPAPIVTAMTSGVDFGGHSNAVRSFVDLSLDAADRSGSGSGSISGSGRAGFLVSGGKDCSLKLLDLERYERSVLLSERDDDRERANFVTLPPTPTPSSTTPSSTPTPSPSNTSSPQPAVQAPTQEQANAQVSSWATNPPYSAHTKIP</sequence>
<evidence type="ECO:0000256" key="8">
    <source>
        <dbReference type="ARBA" id="ARBA00022840"/>
    </source>
</evidence>
<feature type="compositionally biased region" description="Basic and acidic residues" evidence="10">
    <location>
        <begin position="1603"/>
        <end position="1613"/>
    </location>
</feature>
<dbReference type="Gene3D" id="1.10.510.10">
    <property type="entry name" value="Transferase(Phosphotransferase) domain 1"/>
    <property type="match status" value="1"/>
</dbReference>
<dbReference type="Gene3D" id="2.130.10.10">
    <property type="entry name" value="YVTN repeat-like/Quinoprotein amine dehydrogenase"/>
    <property type="match status" value="1"/>
</dbReference>
<comment type="caution">
    <text evidence="12">The sequence shown here is derived from an EMBL/GenBank/DDBJ whole genome shotgun (WGS) entry which is preliminary data.</text>
</comment>
<dbReference type="SMART" id="SM00320">
    <property type="entry name" value="WD40"/>
    <property type="match status" value="4"/>
</dbReference>
<dbReference type="GO" id="GO:0034271">
    <property type="term" value="C:phosphatidylinositol 3-kinase complex, class III, type I"/>
    <property type="evidence" value="ECO:0007669"/>
    <property type="project" value="TreeGrafter"/>
</dbReference>
<dbReference type="SUPFAM" id="SSF56112">
    <property type="entry name" value="Protein kinase-like (PK-like)"/>
    <property type="match status" value="1"/>
</dbReference>
<feature type="compositionally biased region" description="Polar residues" evidence="10">
    <location>
        <begin position="346"/>
        <end position="355"/>
    </location>
</feature>
<gene>
    <name evidence="12" type="ORF">PNOK_0557000</name>
</gene>
<feature type="compositionally biased region" description="Pro residues" evidence="10">
    <location>
        <begin position="1451"/>
        <end position="1467"/>
    </location>
</feature>
<dbReference type="GO" id="GO:0045324">
    <property type="term" value="P:late endosome to vacuole transport"/>
    <property type="evidence" value="ECO:0007669"/>
    <property type="project" value="InterPro"/>
</dbReference>
<dbReference type="InterPro" id="IPR011989">
    <property type="entry name" value="ARM-like"/>
</dbReference>
<organism evidence="12 13">
    <name type="scientific">Pyrrhoderma noxium</name>
    <dbReference type="NCBI Taxonomy" id="2282107"/>
    <lineage>
        <taxon>Eukaryota</taxon>
        <taxon>Fungi</taxon>
        <taxon>Dikarya</taxon>
        <taxon>Basidiomycota</taxon>
        <taxon>Agaricomycotina</taxon>
        <taxon>Agaricomycetes</taxon>
        <taxon>Hymenochaetales</taxon>
        <taxon>Hymenochaetaceae</taxon>
        <taxon>Pyrrhoderma</taxon>
    </lineage>
</organism>
<evidence type="ECO:0000256" key="7">
    <source>
        <dbReference type="ARBA" id="ARBA00022777"/>
    </source>
</evidence>
<dbReference type="InterPro" id="IPR011009">
    <property type="entry name" value="Kinase-like_dom_sf"/>
</dbReference>
<dbReference type="SUPFAM" id="SSF50978">
    <property type="entry name" value="WD40 repeat-like"/>
    <property type="match status" value="1"/>
</dbReference>
<dbReference type="InterPro" id="IPR001680">
    <property type="entry name" value="WD40_rpt"/>
</dbReference>
<dbReference type="Pfam" id="PF00400">
    <property type="entry name" value="WD40"/>
    <property type="match status" value="1"/>
</dbReference>
<dbReference type="SMART" id="SM00220">
    <property type="entry name" value="S_TKc"/>
    <property type="match status" value="1"/>
</dbReference>
<dbReference type="InterPro" id="IPR036322">
    <property type="entry name" value="WD40_repeat_dom_sf"/>
</dbReference>
<dbReference type="Pfam" id="PF00069">
    <property type="entry name" value="Pkinase"/>
    <property type="match status" value="1"/>
</dbReference>
<evidence type="ECO:0000256" key="5">
    <source>
        <dbReference type="ARBA" id="ARBA00022737"/>
    </source>
</evidence>
<evidence type="ECO:0000256" key="2">
    <source>
        <dbReference type="ARBA" id="ARBA00022527"/>
    </source>
</evidence>
<dbReference type="InParanoid" id="A0A286UGL6"/>
<dbReference type="InterPro" id="IPR055231">
    <property type="entry name" value="2AA_helical"/>
</dbReference>
<dbReference type="PANTHER" id="PTHR17583:SF0">
    <property type="entry name" value="PHOSPHOINOSITIDE 3-KINASE REGULATORY SUBUNIT 4"/>
    <property type="match status" value="1"/>
</dbReference>
<dbReference type="SUPFAM" id="SSF48371">
    <property type="entry name" value="ARM repeat"/>
    <property type="match status" value="1"/>
</dbReference>
<evidence type="ECO:0000259" key="11">
    <source>
        <dbReference type="PROSITE" id="PS50011"/>
    </source>
</evidence>
<dbReference type="InterPro" id="IPR000719">
    <property type="entry name" value="Prot_kinase_dom"/>
</dbReference>
<protein>
    <recommendedName>
        <fullName evidence="1">non-specific serine/threonine protein kinase</fullName>
        <ecNumber evidence="1">2.7.11.1</ecNumber>
    </recommendedName>
</protein>
<keyword evidence="13" id="KW-1185">Reference proteome</keyword>
<keyword evidence="6" id="KW-0547">Nucleotide-binding</keyword>
<dbReference type="PROSITE" id="PS00108">
    <property type="entry name" value="PROTEIN_KINASE_ST"/>
    <property type="match status" value="1"/>
</dbReference>
<dbReference type="Proteomes" id="UP000217199">
    <property type="component" value="Unassembled WGS sequence"/>
</dbReference>
<dbReference type="FunCoup" id="A0A286UGL6">
    <property type="interactions" value="311"/>
</dbReference>
<dbReference type="CDD" id="cd13980">
    <property type="entry name" value="STKc_Vps15"/>
    <property type="match status" value="1"/>
</dbReference>
<feature type="region of interest" description="Disordered" evidence="10">
    <location>
        <begin position="1422"/>
        <end position="1474"/>
    </location>
</feature>
<feature type="compositionally biased region" description="Low complexity" evidence="10">
    <location>
        <begin position="1427"/>
        <end position="1437"/>
    </location>
</feature>
<feature type="compositionally biased region" description="Polar residues" evidence="10">
    <location>
        <begin position="1649"/>
        <end position="1667"/>
    </location>
</feature>
<dbReference type="GO" id="GO:0034272">
    <property type="term" value="C:phosphatidylinositol 3-kinase complex, class III, type II"/>
    <property type="evidence" value="ECO:0007669"/>
    <property type="project" value="TreeGrafter"/>
</dbReference>
<dbReference type="InterPro" id="IPR015943">
    <property type="entry name" value="WD40/YVTN_repeat-like_dom_sf"/>
</dbReference>
<dbReference type="STRING" id="2282107.A0A286UGL6"/>
<feature type="repeat" description="WD" evidence="9">
    <location>
        <begin position="1160"/>
        <end position="1192"/>
    </location>
</feature>
<reference evidence="12 13" key="1">
    <citation type="journal article" date="2017" name="Mol. Ecol.">
        <title>Comparative and population genomic landscape of Phellinus noxius: A hypervariable fungus causing root rot in trees.</title>
        <authorList>
            <person name="Chung C.L."/>
            <person name="Lee T.J."/>
            <person name="Akiba M."/>
            <person name="Lee H.H."/>
            <person name="Kuo T.H."/>
            <person name="Liu D."/>
            <person name="Ke H.M."/>
            <person name="Yokoi T."/>
            <person name="Roa M.B."/>
            <person name="Lu M.J."/>
            <person name="Chang Y.Y."/>
            <person name="Ann P.J."/>
            <person name="Tsai J.N."/>
            <person name="Chen C.Y."/>
            <person name="Tzean S.S."/>
            <person name="Ota Y."/>
            <person name="Hattori T."/>
            <person name="Sahashi N."/>
            <person name="Liou R.F."/>
            <person name="Kikuchi T."/>
            <person name="Tsai I.J."/>
        </authorList>
    </citation>
    <scope>NUCLEOTIDE SEQUENCE [LARGE SCALE GENOMIC DNA]</scope>
    <source>
        <strain evidence="12 13">FFPRI411160</strain>
    </source>
</reference>
<evidence type="ECO:0000256" key="1">
    <source>
        <dbReference type="ARBA" id="ARBA00012513"/>
    </source>
</evidence>
<dbReference type="GO" id="GO:0005770">
    <property type="term" value="C:late endosome"/>
    <property type="evidence" value="ECO:0007669"/>
    <property type="project" value="TreeGrafter"/>
</dbReference>
<feature type="region of interest" description="Disordered" evidence="10">
    <location>
        <begin position="978"/>
        <end position="1000"/>
    </location>
</feature>
<accession>A0A286UGL6</accession>
<evidence type="ECO:0000256" key="3">
    <source>
        <dbReference type="ARBA" id="ARBA00022574"/>
    </source>
</evidence>
<evidence type="ECO:0000256" key="10">
    <source>
        <dbReference type="SAM" id="MobiDB-lite"/>
    </source>
</evidence>
<dbReference type="EC" id="2.7.11.1" evidence="1"/>
<evidence type="ECO:0000313" key="12">
    <source>
        <dbReference type="EMBL" id="PAV18727.1"/>
    </source>
</evidence>
<dbReference type="GO" id="GO:0004674">
    <property type="term" value="F:protein serine/threonine kinase activity"/>
    <property type="evidence" value="ECO:0007669"/>
    <property type="project" value="UniProtKB-KW"/>
</dbReference>
<keyword evidence="5" id="KW-0677">Repeat</keyword>
<dbReference type="PROSITE" id="PS50011">
    <property type="entry name" value="PROTEIN_KINASE_DOM"/>
    <property type="match status" value="1"/>
</dbReference>
<dbReference type="InterPro" id="IPR045162">
    <property type="entry name" value="Vps15-like"/>
</dbReference>
<dbReference type="InterPro" id="IPR016024">
    <property type="entry name" value="ARM-type_fold"/>
</dbReference>
<dbReference type="PROSITE" id="PS50294">
    <property type="entry name" value="WD_REPEATS_REGION"/>
    <property type="match status" value="1"/>
</dbReference>
<feature type="compositionally biased region" description="Low complexity" evidence="10">
    <location>
        <begin position="1492"/>
        <end position="1520"/>
    </location>
</feature>
<feature type="compositionally biased region" description="Low complexity" evidence="10">
    <location>
        <begin position="1624"/>
        <end position="1643"/>
    </location>
</feature>
<keyword evidence="2" id="KW-0723">Serine/threonine-protein kinase</keyword>
<evidence type="ECO:0000256" key="6">
    <source>
        <dbReference type="ARBA" id="ARBA00022741"/>
    </source>
</evidence>
<proteinExistence type="predicted"/>
<dbReference type="GO" id="GO:0005524">
    <property type="term" value="F:ATP binding"/>
    <property type="evidence" value="ECO:0007669"/>
    <property type="project" value="UniProtKB-KW"/>
</dbReference>
<evidence type="ECO:0000256" key="9">
    <source>
        <dbReference type="PROSITE-ProRule" id="PRU00221"/>
    </source>
</evidence>
<dbReference type="Gene3D" id="1.25.10.10">
    <property type="entry name" value="Leucine-rich Repeat Variant"/>
    <property type="match status" value="1"/>
</dbReference>
<evidence type="ECO:0000313" key="13">
    <source>
        <dbReference type="Proteomes" id="UP000217199"/>
    </source>
</evidence>
<keyword evidence="8" id="KW-0067">ATP-binding</keyword>
<keyword evidence="7" id="KW-0418">Kinase</keyword>
<dbReference type="InterPro" id="IPR008271">
    <property type="entry name" value="Ser/Thr_kinase_AS"/>
</dbReference>